<comment type="caution">
    <text evidence="1">The sequence shown here is derived from an EMBL/GenBank/DDBJ whole genome shotgun (WGS) entry which is preliminary data.</text>
</comment>
<accession>A0A8X6Y146</accession>
<evidence type="ECO:0000313" key="1">
    <source>
        <dbReference type="EMBL" id="GFY64121.1"/>
    </source>
</evidence>
<protein>
    <submittedName>
        <fullName evidence="1">Uncharacterized protein</fullName>
    </submittedName>
</protein>
<organism evidence="1 2">
    <name type="scientific">Trichonephila inaurata madagascariensis</name>
    <dbReference type="NCBI Taxonomy" id="2747483"/>
    <lineage>
        <taxon>Eukaryota</taxon>
        <taxon>Metazoa</taxon>
        <taxon>Ecdysozoa</taxon>
        <taxon>Arthropoda</taxon>
        <taxon>Chelicerata</taxon>
        <taxon>Arachnida</taxon>
        <taxon>Araneae</taxon>
        <taxon>Araneomorphae</taxon>
        <taxon>Entelegynae</taxon>
        <taxon>Araneoidea</taxon>
        <taxon>Nephilidae</taxon>
        <taxon>Trichonephila</taxon>
        <taxon>Trichonephila inaurata</taxon>
    </lineage>
</organism>
<proteinExistence type="predicted"/>
<evidence type="ECO:0000313" key="2">
    <source>
        <dbReference type="Proteomes" id="UP000886998"/>
    </source>
</evidence>
<dbReference type="Proteomes" id="UP000886998">
    <property type="component" value="Unassembled WGS sequence"/>
</dbReference>
<dbReference type="EMBL" id="BMAV01015078">
    <property type="protein sequence ID" value="GFY64121.1"/>
    <property type="molecule type" value="Genomic_DNA"/>
</dbReference>
<gene>
    <name evidence="1" type="ORF">TNIN_81661</name>
</gene>
<sequence>MGQLAKVAAGLCKFTKIDSLTEEYSSLKRLPMSIAICLRTSITAQKPARYMEKSIDADYQLQKTIPRVHCGALILIPTQELLLNSLCLAVSNEVNTAWSGCGPLPSAKGETTGP</sequence>
<name>A0A8X6Y146_9ARAC</name>
<dbReference type="AlphaFoldDB" id="A0A8X6Y146"/>
<keyword evidence="2" id="KW-1185">Reference proteome</keyword>
<reference evidence="1" key="1">
    <citation type="submission" date="2020-08" db="EMBL/GenBank/DDBJ databases">
        <title>Multicomponent nature underlies the extraordinary mechanical properties of spider dragline silk.</title>
        <authorList>
            <person name="Kono N."/>
            <person name="Nakamura H."/>
            <person name="Mori M."/>
            <person name="Yoshida Y."/>
            <person name="Ohtoshi R."/>
            <person name="Malay A.D."/>
            <person name="Moran D.A.P."/>
            <person name="Tomita M."/>
            <person name="Numata K."/>
            <person name="Arakawa K."/>
        </authorList>
    </citation>
    <scope>NUCLEOTIDE SEQUENCE</scope>
</reference>